<dbReference type="Proteomes" id="UP000756132">
    <property type="component" value="Chromosome 4"/>
</dbReference>
<organism evidence="6 7">
    <name type="scientific">Passalora fulva</name>
    <name type="common">Tomato leaf mold</name>
    <name type="synonym">Cladosporium fulvum</name>
    <dbReference type="NCBI Taxonomy" id="5499"/>
    <lineage>
        <taxon>Eukaryota</taxon>
        <taxon>Fungi</taxon>
        <taxon>Dikarya</taxon>
        <taxon>Ascomycota</taxon>
        <taxon>Pezizomycotina</taxon>
        <taxon>Dothideomycetes</taxon>
        <taxon>Dothideomycetidae</taxon>
        <taxon>Mycosphaerellales</taxon>
        <taxon>Mycosphaerellaceae</taxon>
        <taxon>Fulvia</taxon>
    </lineage>
</organism>
<evidence type="ECO:0000256" key="3">
    <source>
        <dbReference type="ARBA" id="ARBA00022989"/>
    </source>
</evidence>
<dbReference type="InterPro" id="IPR036259">
    <property type="entry name" value="MFS_trans_sf"/>
</dbReference>
<gene>
    <name evidence="6" type="ORF">CLAFUR5_04509</name>
</gene>
<dbReference type="GO" id="GO:0022857">
    <property type="term" value="F:transmembrane transporter activity"/>
    <property type="evidence" value="ECO:0007669"/>
    <property type="project" value="TreeGrafter"/>
</dbReference>
<keyword evidence="7" id="KW-1185">Reference proteome</keyword>
<evidence type="ECO:0000313" key="7">
    <source>
        <dbReference type="Proteomes" id="UP000756132"/>
    </source>
</evidence>
<evidence type="ECO:0000256" key="2">
    <source>
        <dbReference type="ARBA" id="ARBA00022692"/>
    </source>
</evidence>
<dbReference type="RefSeq" id="XP_047760376.1">
    <property type="nucleotide sequence ID" value="XM_047903657.1"/>
</dbReference>
<dbReference type="KEGG" id="ffu:CLAFUR5_04509"/>
<dbReference type="AlphaFoldDB" id="A0A9Q8LEH8"/>
<keyword evidence="3 5" id="KW-1133">Transmembrane helix</keyword>
<name>A0A9Q8LEH8_PASFU</name>
<keyword evidence="2 5" id="KW-0812">Transmembrane</keyword>
<sequence>MKRDVTTTLNTLLNLCSTPILLDNNPTDAVAPPNRKSNIIRSLKATFAIGLSPITILAGTYGLIFQGWFITIGAQIPIIVFEPLEAGGYGFSPVGVSNFSFSAWVGALAGVVYGILVNGRIPQLLQKRNNGIWRVEYRLHAAWLPSLIVGPIGCGLFGAALHNHWHYMILAVAEVFIIFAAVACVPPQTNYIIEIWKGSPQEVSTALNVWRISFAIAVQFLYDGWVEKVGVQWDLGSGTSVYGQIALRQTHPGTMTDLVLLIKFVDADSASSLRGREPTLEPAKASLRCGVHGSMLEGNT</sequence>
<feature type="transmembrane region" description="Helical" evidence="5">
    <location>
        <begin position="167"/>
        <end position="185"/>
    </location>
</feature>
<accession>A0A9Q8LEH8</accession>
<feature type="transmembrane region" description="Helical" evidence="5">
    <location>
        <begin position="45"/>
        <end position="64"/>
    </location>
</feature>
<proteinExistence type="predicted"/>
<evidence type="ECO:0000256" key="4">
    <source>
        <dbReference type="ARBA" id="ARBA00023136"/>
    </source>
</evidence>
<protein>
    <submittedName>
        <fullName evidence="6">Uncharacterized protein</fullName>
    </submittedName>
</protein>
<evidence type="ECO:0000256" key="1">
    <source>
        <dbReference type="ARBA" id="ARBA00004141"/>
    </source>
</evidence>
<dbReference type="EMBL" id="CP090166">
    <property type="protein sequence ID" value="UJO16010.1"/>
    <property type="molecule type" value="Genomic_DNA"/>
</dbReference>
<dbReference type="SUPFAM" id="SSF103473">
    <property type="entry name" value="MFS general substrate transporter"/>
    <property type="match status" value="1"/>
</dbReference>
<reference evidence="6" key="2">
    <citation type="journal article" date="2022" name="Microb. Genom.">
        <title>A chromosome-scale genome assembly of the tomato pathogen Cladosporium fulvum reveals a compartmentalized genome architecture and the presence of a dispensable chromosome.</title>
        <authorList>
            <person name="Zaccaron A.Z."/>
            <person name="Chen L.H."/>
            <person name="Samaras A."/>
            <person name="Stergiopoulos I."/>
        </authorList>
    </citation>
    <scope>NUCLEOTIDE SEQUENCE</scope>
    <source>
        <strain evidence="6">Race5_Kim</strain>
    </source>
</reference>
<dbReference type="PANTHER" id="PTHR23502:SF22">
    <property type="entry name" value="MAJOR FACILITATOR SUPERFAMILY (MFS) PROFILE DOMAIN-CONTAINING PROTEIN"/>
    <property type="match status" value="1"/>
</dbReference>
<reference evidence="6" key="1">
    <citation type="submission" date="2021-12" db="EMBL/GenBank/DDBJ databases">
        <authorList>
            <person name="Zaccaron A."/>
            <person name="Stergiopoulos I."/>
        </authorList>
    </citation>
    <scope>NUCLEOTIDE SEQUENCE</scope>
    <source>
        <strain evidence="6">Race5_Kim</strain>
    </source>
</reference>
<dbReference type="OrthoDB" id="3623638at2759"/>
<feature type="transmembrane region" description="Helical" evidence="5">
    <location>
        <begin position="142"/>
        <end position="161"/>
    </location>
</feature>
<dbReference type="PANTHER" id="PTHR23502">
    <property type="entry name" value="MAJOR FACILITATOR SUPERFAMILY"/>
    <property type="match status" value="1"/>
</dbReference>
<evidence type="ECO:0000256" key="5">
    <source>
        <dbReference type="SAM" id="Phobius"/>
    </source>
</evidence>
<comment type="subcellular location">
    <subcellularLocation>
        <location evidence="1">Membrane</location>
        <topology evidence="1">Multi-pass membrane protein</topology>
    </subcellularLocation>
</comment>
<dbReference type="GO" id="GO:0005886">
    <property type="term" value="C:plasma membrane"/>
    <property type="evidence" value="ECO:0007669"/>
    <property type="project" value="TreeGrafter"/>
</dbReference>
<feature type="transmembrane region" description="Helical" evidence="5">
    <location>
        <begin position="101"/>
        <end position="121"/>
    </location>
</feature>
<keyword evidence="4 5" id="KW-0472">Membrane</keyword>
<dbReference type="GeneID" id="71984387"/>
<evidence type="ECO:0000313" key="6">
    <source>
        <dbReference type="EMBL" id="UJO16010.1"/>
    </source>
</evidence>